<proteinExistence type="predicted"/>
<feature type="active site" description="Nucleophile" evidence="1">
    <location>
        <position position="186"/>
    </location>
</feature>
<feature type="domain" description="Acetyl xylan esterase" evidence="3">
    <location>
        <begin position="1"/>
        <end position="318"/>
    </location>
</feature>
<dbReference type="InterPro" id="IPR008391">
    <property type="entry name" value="AXE1_dom"/>
</dbReference>
<reference evidence="4 5" key="1">
    <citation type="submission" date="2020-10" db="EMBL/GenBank/DDBJ databases">
        <title>Haloactinobacterium sp. RN3S43, a bacterium isolated from saline soil.</title>
        <authorList>
            <person name="Sun J.-Q."/>
        </authorList>
    </citation>
    <scope>NUCLEOTIDE SEQUENCE [LARGE SCALE GENOMIC DNA]</scope>
    <source>
        <strain evidence="4 5">RN3S43</strain>
    </source>
</reference>
<dbReference type="RefSeq" id="WP_193496253.1">
    <property type="nucleotide sequence ID" value="NZ_CP063169.1"/>
</dbReference>
<organism evidence="4 5">
    <name type="scientific">Ruania alkalisoli</name>
    <dbReference type="NCBI Taxonomy" id="2779775"/>
    <lineage>
        <taxon>Bacteria</taxon>
        <taxon>Bacillati</taxon>
        <taxon>Actinomycetota</taxon>
        <taxon>Actinomycetes</taxon>
        <taxon>Micrococcales</taxon>
        <taxon>Ruaniaceae</taxon>
        <taxon>Ruania</taxon>
    </lineage>
</organism>
<dbReference type="PANTHER" id="PTHR40111">
    <property type="entry name" value="CEPHALOSPORIN-C DEACETYLASE"/>
    <property type="match status" value="1"/>
</dbReference>
<keyword evidence="5" id="KW-1185">Reference proteome</keyword>
<protein>
    <submittedName>
        <fullName evidence="4">Acetylxylan esterase</fullName>
    </submittedName>
</protein>
<name>A0A7M1SSD4_9MICO</name>
<evidence type="ECO:0000259" key="3">
    <source>
        <dbReference type="Pfam" id="PF05448"/>
    </source>
</evidence>
<dbReference type="Proteomes" id="UP000593758">
    <property type="component" value="Chromosome"/>
</dbReference>
<dbReference type="InterPro" id="IPR039069">
    <property type="entry name" value="CE7"/>
</dbReference>
<dbReference type="GO" id="GO:0005976">
    <property type="term" value="P:polysaccharide metabolic process"/>
    <property type="evidence" value="ECO:0007669"/>
    <property type="project" value="TreeGrafter"/>
</dbReference>
<dbReference type="SUPFAM" id="SSF53474">
    <property type="entry name" value="alpha/beta-Hydrolases"/>
    <property type="match status" value="1"/>
</dbReference>
<dbReference type="KEGG" id="halt:IM660_13570"/>
<accession>A0A7M1SSD4</accession>
<gene>
    <name evidence="4" type="ORF">IM660_13570</name>
</gene>
<feature type="active site" description="Charge relay system" evidence="1">
    <location>
        <position position="301"/>
    </location>
</feature>
<feature type="binding site" evidence="2">
    <location>
        <position position="92"/>
    </location>
    <ligand>
        <name>substrate</name>
    </ligand>
</feature>
<dbReference type="EMBL" id="CP063169">
    <property type="protein sequence ID" value="QOR69692.1"/>
    <property type="molecule type" value="Genomic_DNA"/>
</dbReference>
<dbReference type="PANTHER" id="PTHR40111:SF1">
    <property type="entry name" value="CEPHALOSPORIN-C DEACETYLASE"/>
    <property type="match status" value="1"/>
</dbReference>
<dbReference type="AlphaFoldDB" id="A0A7M1SSD4"/>
<evidence type="ECO:0000313" key="5">
    <source>
        <dbReference type="Proteomes" id="UP000593758"/>
    </source>
</evidence>
<evidence type="ECO:0000256" key="2">
    <source>
        <dbReference type="PIRSR" id="PIRSR639069-2"/>
    </source>
</evidence>
<dbReference type="Gene3D" id="3.40.50.1820">
    <property type="entry name" value="alpha/beta hydrolase"/>
    <property type="match status" value="1"/>
</dbReference>
<dbReference type="Pfam" id="PF05448">
    <property type="entry name" value="AXE1"/>
    <property type="match status" value="1"/>
</dbReference>
<evidence type="ECO:0000256" key="1">
    <source>
        <dbReference type="PIRSR" id="PIRSR639069-1"/>
    </source>
</evidence>
<sequence length="321" mass="34002">MTLFDLPLEQLRTYRNQRPAPTGLEEFWDRTLDEARSAGGEVECLPASSGLMTVDAYDVTFPGFAGEPVKAWWLLPRGVPGQRPVVIEMLGYGGGRGLVHERLHWVSHGFAQLVMDTRGQGSTWNAGATADPHGSGPAAPGMLTRGVDHPDHLYFRRLATDAVRAVDAVRHLPGADPARIATVGHSQGGALALAAAALHPLVAATAARAPFLCGIARAASLTDLPPYGELSGYLAVHRGTAEQVLAVLEHIDVSHLAPRIACPAWVSVGLMDATCPPSGIFGAINVMPTAPELRVWPWNGHEAGGADDDAHLAAWLTDLLT</sequence>
<dbReference type="GO" id="GO:0052689">
    <property type="term" value="F:carboxylic ester hydrolase activity"/>
    <property type="evidence" value="ECO:0007669"/>
    <property type="project" value="TreeGrafter"/>
</dbReference>
<dbReference type="InterPro" id="IPR029058">
    <property type="entry name" value="AB_hydrolase_fold"/>
</dbReference>
<evidence type="ECO:0000313" key="4">
    <source>
        <dbReference type="EMBL" id="QOR69692.1"/>
    </source>
</evidence>
<feature type="active site" description="Charge relay system" evidence="1">
    <location>
        <position position="272"/>
    </location>
</feature>